<evidence type="ECO:0000313" key="12">
    <source>
        <dbReference type="Proteomes" id="UP000184267"/>
    </source>
</evidence>
<dbReference type="InterPro" id="IPR016555">
    <property type="entry name" value="PLipase_D_euk"/>
</dbReference>
<dbReference type="Proteomes" id="UP000184267">
    <property type="component" value="Unassembled WGS sequence"/>
</dbReference>
<comment type="catalytic activity">
    <reaction evidence="1 7">
        <text>a 1,2-diacyl-sn-glycero-3-phosphocholine + H2O = a 1,2-diacyl-sn-glycero-3-phosphate + choline + H(+)</text>
        <dbReference type="Rhea" id="RHEA:14445"/>
        <dbReference type="ChEBI" id="CHEBI:15354"/>
        <dbReference type="ChEBI" id="CHEBI:15377"/>
        <dbReference type="ChEBI" id="CHEBI:15378"/>
        <dbReference type="ChEBI" id="CHEBI:57643"/>
        <dbReference type="ChEBI" id="CHEBI:58608"/>
        <dbReference type="EC" id="3.1.4.4"/>
    </reaction>
</comment>
<dbReference type="GO" id="GO:0035091">
    <property type="term" value="F:phosphatidylinositol binding"/>
    <property type="evidence" value="ECO:0007669"/>
    <property type="project" value="InterPro"/>
</dbReference>
<keyword evidence="5 7" id="KW-0442">Lipid degradation</keyword>
<feature type="compositionally biased region" description="Basic and acidic residues" evidence="8">
    <location>
        <begin position="595"/>
        <end position="614"/>
    </location>
</feature>
<feature type="compositionally biased region" description="Polar residues" evidence="8">
    <location>
        <begin position="279"/>
        <end position="288"/>
    </location>
</feature>
<dbReference type="PANTHER" id="PTHR18896">
    <property type="entry name" value="PHOSPHOLIPASE D"/>
    <property type="match status" value="1"/>
</dbReference>
<dbReference type="GO" id="GO:0004630">
    <property type="term" value="F:phospholipase D activity"/>
    <property type="evidence" value="ECO:0007669"/>
    <property type="project" value="UniProtKB-UniRule"/>
</dbReference>
<feature type="domain" description="PLD phosphodiesterase" evidence="10">
    <location>
        <begin position="895"/>
        <end position="922"/>
    </location>
</feature>
<evidence type="ECO:0000256" key="1">
    <source>
        <dbReference type="ARBA" id="ARBA00000798"/>
    </source>
</evidence>
<feature type="compositionally biased region" description="Low complexity" evidence="8">
    <location>
        <begin position="136"/>
        <end position="155"/>
    </location>
</feature>
<keyword evidence="3" id="KW-0677">Repeat</keyword>
<comment type="caution">
    <text evidence="11">The sequence shown here is derived from an EMBL/GenBank/DDBJ whole genome shotgun (WGS) entry which is preliminary data.</text>
</comment>
<evidence type="ECO:0000256" key="7">
    <source>
        <dbReference type="PIRNR" id="PIRNR009376"/>
    </source>
</evidence>
<dbReference type="OrthoDB" id="14911at2759"/>
<evidence type="ECO:0000256" key="5">
    <source>
        <dbReference type="ARBA" id="ARBA00022963"/>
    </source>
</evidence>
<feature type="domain" description="PH" evidence="9">
    <location>
        <begin position="524"/>
        <end position="767"/>
    </location>
</feature>
<feature type="compositionally biased region" description="Basic and acidic residues" evidence="8">
    <location>
        <begin position="1484"/>
        <end position="1499"/>
    </location>
</feature>
<keyword evidence="6" id="KW-0443">Lipid metabolism</keyword>
<feature type="region of interest" description="Disordered" evidence="8">
    <location>
        <begin position="595"/>
        <end position="629"/>
    </location>
</feature>
<dbReference type="OMA" id="QMLQWIA"/>
<dbReference type="EMBL" id="MNAD01000447">
    <property type="protein sequence ID" value="OJT12781.1"/>
    <property type="molecule type" value="Genomic_DNA"/>
</dbReference>
<feature type="compositionally biased region" description="Low complexity" evidence="8">
    <location>
        <begin position="668"/>
        <end position="681"/>
    </location>
</feature>
<dbReference type="CDD" id="cd09138">
    <property type="entry name" value="PLDc_vPLD1_2_yPLD_like_1"/>
    <property type="match status" value="1"/>
</dbReference>
<proteinExistence type="inferred from homology"/>
<evidence type="ECO:0000256" key="8">
    <source>
        <dbReference type="SAM" id="MobiDB-lite"/>
    </source>
</evidence>
<dbReference type="PROSITE" id="PS50003">
    <property type="entry name" value="PH_DOMAIN"/>
    <property type="match status" value="1"/>
</dbReference>
<protein>
    <recommendedName>
        <fullName evidence="7">Phospholipase</fullName>
        <ecNumber evidence="7">3.1.4.4</ecNumber>
    </recommendedName>
</protein>
<feature type="compositionally biased region" description="Basic and acidic residues" evidence="8">
    <location>
        <begin position="22"/>
        <end position="34"/>
    </location>
</feature>
<dbReference type="CDD" id="cd06093">
    <property type="entry name" value="PX_domain"/>
    <property type="match status" value="1"/>
</dbReference>
<feature type="compositionally biased region" description="Polar residues" evidence="8">
    <location>
        <begin position="108"/>
        <end position="124"/>
    </location>
</feature>
<keyword evidence="12" id="KW-1185">Reference proteome</keyword>
<evidence type="ECO:0000256" key="6">
    <source>
        <dbReference type="ARBA" id="ARBA00023098"/>
    </source>
</evidence>
<evidence type="ECO:0000313" key="11">
    <source>
        <dbReference type="EMBL" id="OJT12781.1"/>
    </source>
</evidence>
<feature type="region of interest" description="Disordered" evidence="8">
    <location>
        <begin position="1595"/>
        <end position="1718"/>
    </location>
</feature>
<dbReference type="CDD" id="cd09141">
    <property type="entry name" value="PLDc_vPLD1_2_yPLD_like_2"/>
    <property type="match status" value="1"/>
</dbReference>
<dbReference type="SUPFAM" id="SSF56024">
    <property type="entry name" value="Phospholipase D/nuclease"/>
    <property type="match status" value="2"/>
</dbReference>
<name>A0A1M2VYT8_TRAPU</name>
<dbReference type="SMART" id="SM00155">
    <property type="entry name" value="PLDc"/>
    <property type="match status" value="2"/>
</dbReference>
<dbReference type="SUPFAM" id="SSF64268">
    <property type="entry name" value="PX domain"/>
    <property type="match status" value="1"/>
</dbReference>
<feature type="compositionally biased region" description="Basic and acidic residues" evidence="8">
    <location>
        <begin position="62"/>
        <end position="72"/>
    </location>
</feature>
<feature type="compositionally biased region" description="Basic and acidic residues" evidence="8">
    <location>
        <begin position="243"/>
        <end position="252"/>
    </location>
</feature>
<feature type="compositionally biased region" description="Polar residues" evidence="8">
    <location>
        <begin position="650"/>
        <end position="660"/>
    </location>
</feature>
<keyword evidence="4 7" id="KW-0378">Hydrolase</keyword>
<dbReference type="InterPro" id="IPR036871">
    <property type="entry name" value="PX_dom_sf"/>
</dbReference>
<dbReference type="PROSITE" id="PS50035">
    <property type="entry name" value="PLD"/>
    <property type="match status" value="2"/>
</dbReference>
<dbReference type="GO" id="GO:0009395">
    <property type="term" value="P:phospholipid catabolic process"/>
    <property type="evidence" value="ECO:0007669"/>
    <property type="project" value="TreeGrafter"/>
</dbReference>
<evidence type="ECO:0000256" key="3">
    <source>
        <dbReference type="ARBA" id="ARBA00022737"/>
    </source>
</evidence>
<dbReference type="Gene3D" id="3.30.1520.10">
    <property type="entry name" value="Phox-like domain"/>
    <property type="match status" value="1"/>
</dbReference>
<feature type="compositionally biased region" description="Basic and acidic residues" evidence="8">
    <location>
        <begin position="260"/>
        <end position="269"/>
    </location>
</feature>
<feature type="compositionally biased region" description="Polar residues" evidence="8">
    <location>
        <begin position="1652"/>
        <end position="1662"/>
    </location>
</feature>
<accession>A0A1M2VYT8</accession>
<reference evidence="11 12" key="1">
    <citation type="submission" date="2016-10" db="EMBL/GenBank/DDBJ databases">
        <title>Genome sequence of the basidiomycete white-rot fungus Trametes pubescens.</title>
        <authorList>
            <person name="Makela M.R."/>
            <person name="Granchi Z."/>
            <person name="Peng M."/>
            <person name="De Vries R.P."/>
            <person name="Grigoriev I."/>
            <person name="Riley R."/>
            <person name="Hilden K."/>
        </authorList>
    </citation>
    <scope>NUCLEOTIDE SEQUENCE [LARGE SCALE GENOMIC DNA]</scope>
    <source>
        <strain evidence="11 12">FBCC735</strain>
    </source>
</reference>
<comment type="similarity">
    <text evidence="2 7">Belongs to the phospholipase D family.</text>
</comment>
<dbReference type="EC" id="3.1.4.4" evidence="7"/>
<evidence type="ECO:0000259" key="9">
    <source>
        <dbReference type="PROSITE" id="PS50003"/>
    </source>
</evidence>
<dbReference type="InterPro" id="IPR015679">
    <property type="entry name" value="PLipase_D_fam"/>
</dbReference>
<evidence type="ECO:0000256" key="4">
    <source>
        <dbReference type="ARBA" id="ARBA00022801"/>
    </source>
</evidence>
<dbReference type="Pfam" id="PF13091">
    <property type="entry name" value="PLDc_2"/>
    <property type="match status" value="1"/>
</dbReference>
<gene>
    <name evidence="11" type="ORF">TRAPUB_10616</name>
</gene>
<evidence type="ECO:0000256" key="2">
    <source>
        <dbReference type="ARBA" id="ARBA00008664"/>
    </source>
</evidence>
<dbReference type="PIRSF" id="PIRSF009376">
    <property type="entry name" value="Phospholipase_D_euk"/>
    <property type="match status" value="1"/>
</dbReference>
<feature type="compositionally biased region" description="Basic and acidic residues" evidence="8">
    <location>
        <begin position="1667"/>
        <end position="1678"/>
    </location>
</feature>
<evidence type="ECO:0000259" key="10">
    <source>
        <dbReference type="PROSITE" id="PS50035"/>
    </source>
</evidence>
<dbReference type="InterPro" id="IPR001849">
    <property type="entry name" value="PH_domain"/>
</dbReference>
<dbReference type="SMART" id="SM00233">
    <property type="entry name" value="PH"/>
    <property type="match status" value="1"/>
</dbReference>
<feature type="compositionally biased region" description="Acidic residues" evidence="8">
    <location>
        <begin position="1419"/>
        <end position="1428"/>
    </location>
</feature>
<sequence>MVSLSRPPDGLFDVVKNAIVHHADERKTDKEEHPSTPPLAQPPVEKNTPFNHSHGQQSQDQRPWRDDNREGTGESAPPDKPPDKRADQDGLPESHPPDEQPSLPASPKSKTSFHPSVKSPSDNSKPGPRRGLSISTTRGQIPQPGTPQQRTGPPRSISYNYSLSSAHGHTLSPTTSRQQEDTSTLDEDPDRSYDFPTSVTSPFRGALEYGDRELREREREIAERKHRRKDSYFHNPMKWLTESPRDTPKDEEPPFNFTRTRTEGGHQDSEEGEGVAGPSQATSPQTPAGTPRLRYSRSMPHIDREGRSPAAPKWGRLRSLLPHIASQAKAQTSAPSAVVSPSVNITDELITGGLATQMLRMWFERDDKGHRRVPALFHRLRIRVSDSLHPLHGNKAVFRIECEYANGAVRWVVYRQLREFLSLHTHYTLSNAYNRNIETLPEFPLTTLPYFKFLKERGNDVGRADFARLQRETLENYLIGLIRAVMFHPAVNRLAGFLELGALTIALAQSGGAQYKAGFLRLDAVSPKGAFGRKAAGWQEKKKQRWCAVRESYLVVMEEMGELVVWDVFLIDQDFKIERPTRYYRQGLNLFHQLDDHDSDREDDDKSHQQDKTKAGAPPPPRKRLGSTVGSIKSSFSKVLHLGHNHGAHQRNSASANNLTVGAHNGGRRSSVTSGTSGVSGPSFHPLTPMLDPSTNTNPLEGVHGDDHVGEDDLHPPTEDPGAQRKSSKDVSKHTFYVVNAQTRLKLYAKNERQMLQWIAAFERVAKESHYTGKNRFDSFAPIRLNVAAQWLVDGRDYFWNLSRAILLARETIQIHDWWLSPELQLRRPNKERYRLDHLLEKKAKEGVKIYIILYQEVSNRTTPTDSHYAKQRLTALHPNIMVQRSPSHFQTGTFYWAHHEKLCVIDQTIAFMGGLDHCFGRWDTPQHILTDDPELGPEGQAQEFIWPGKDYSNPRVLDFHNLNKPDEDMYDRGKVPRMPWHDVSMQVVGQPARDLARHFVQRWNYLLRIKNHSRTMPFLLPPPEFKPGELAEMGLTGTCELQICRSAGPWSMGTPERIEHSIQNAYLKAIQMSEHFVYIENQFFITSTVVNEVKVENRIGDALVSRIIRAHRERTPWKCCIVIPLLPGFAFPVDHSDASAIRIILECQNRTISRGPNSIFARLRKEGIDPDNYITVFSLRNWAKLRGEVLTTEQVYIHGKVCIVDDRLAIIGSANINERSQRGDRDSEIAAVIRDTDMLDCTMAGKPYKVGRFAHSLRVRLMREHLGVDVDALYEEDLMAAEPNKEEYEQEHWDPEGEQEFGDPGVTHISRRHQRTAVGSLVHDTIDGLEQAIHGTGEAGSKDMSVLMRKAGFKTKNTDATAGDRFLREEREMYTRDGQKGPGFASSVVPTLEEKVIAEHRPPQEHATASTIHRELEVDSGLEDEQVGDAGRRNGVIPDGDGDAKKEQNGSATTPNGDAHEPPQAHLENGELYGAPADASSDPMHDDQPPHARASKTDADEEESKAPGARATLRKHLAAKLGNKAWQLPTPTPNVDPYGFEDPIRDEFWKETWVASAVHNTEIYRKVFHAIPDDLVTTWKQYKEFIVHHERLNKPVKEHDPTDPPLARMPSEAADREAPGQARVADHYAYTSEDNLAREKDHADDYEESRTSSNPLPSETQGGSGPREKEKEKEKQRPASKGPKPFEQSERDEMENLLNELRGHLGEAFSVVSISSY</sequence>
<dbReference type="STRING" id="154538.A0A1M2VYT8"/>
<feature type="region of interest" description="Disordered" evidence="8">
    <location>
        <begin position="22"/>
        <end position="313"/>
    </location>
</feature>
<organism evidence="11 12">
    <name type="scientific">Trametes pubescens</name>
    <name type="common">White-rot fungus</name>
    <dbReference type="NCBI Taxonomy" id="154538"/>
    <lineage>
        <taxon>Eukaryota</taxon>
        <taxon>Fungi</taxon>
        <taxon>Dikarya</taxon>
        <taxon>Basidiomycota</taxon>
        <taxon>Agaricomycotina</taxon>
        <taxon>Agaricomycetes</taxon>
        <taxon>Polyporales</taxon>
        <taxon>Polyporaceae</taxon>
        <taxon>Trametes</taxon>
    </lineage>
</organism>
<feature type="region of interest" description="Disordered" evidence="8">
    <location>
        <begin position="645"/>
        <end position="732"/>
    </location>
</feature>
<dbReference type="PANTHER" id="PTHR18896:SF76">
    <property type="entry name" value="PHOSPHOLIPASE"/>
    <property type="match status" value="1"/>
</dbReference>
<dbReference type="GO" id="GO:0035556">
    <property type="term" value="P:intracellular signal transduction"/>
    <property type="evidence" value="ECO:0007669"/>
    <property type="project" value="InterPro"/>
</dbReference>
<dbReference type="FunFam" id="3.30.870.10:FF:000011">
    <property type="entry name" value="Phospholipase"/>
    <property type="match status" value="1"/>
</dbReference>
<feature type="compositionally biased region" description="Polar residues" evidence="8">
    <location>
        <begin position="48"/>
        <end position="61"/>
    </location>
</feature>
<dbReference type="GO" id="GO:0006654">
    <property type="term" value="P:phosphatidic acid biosynthetic process"/>
    <property type="evidence" value="ECO:0007669"/>
    <property type="project" value="InterPro"/>
</dbReference>
<feature type="compositionally biased region" description="Polar residues" evidence="8">
    <location>
        <begin position="157"/>
        <end position="177"/>
    </location>
</feature>
<dbReference type="Gene3D" id="3.30.870.10">
    <property type="entry name" value="Endonuclease Chain A"/>
    <property type="match status" value="2"/>
</dbReference>
<feature type="compositionally biased region" description="Basic and acidic residues" evidence="8">
    <location>
        <begin position="703"/>
        <end position="718"/>
    </location>
</feature>
<dbReference type="InterPro" id="IPR025202">
    <property type="entry name" value="PLD-like_dom"/>
</dbReference>
<feature type="domain" description="PLD phosphodiesterase" evidence="10">
    <location>
        <begin position="1194"/>
        <end position="1221"/>
    </location>
</feature>
<feature type="region of interest" description="Disordered" evidence="8">
    <location>
        <begin position="1398"/>
        <end position="1511"/>
    </location>
</feature>
<feature type="compositionally biased region" description="Basic and acidic residues" evidence="8">
    <location>
        <begin position="209"/>
        <end position="223"/>
    </location>
</feature>
<dbReference type="InterPro" id="IPR001736">
    <property type="entry name" value="PLipase_D/transphosphatidylase"/>
</dbReference>